<feature type="region of interest" description="Disordered" evidence="1">
    <location>
        <begin position="95"/>
        <end position="139"/>
    </location>
</feature>
<gene>
    <name evidence="2" type="ORF">V6N12_069560</name>
</gene>
<sequence>MEATFRAKRALFNISKLLPKCPSPITIRASLSTSPPGSSAAVRESTYDANRQPIRTAESDRSTAEDTAKDGIKKVVEMAENVAKETVDGAWKAAEDTSKVVKESASGNDDEAVDDEVNTNSIEELRAKAGGYDKAGPTN</sequence>
<reference evidence="2 3" key="1">
    <citation type="journal article" date="2024" name="G3 (Bethesda)">
        <title>Genome assembly of Hibiscus sabdariffa L. provides insights into metabolisms of medicinal natural products.</title>
        <authorList>
            <person name="Kim T."/>
        </authorList>
    </citation>
    <scope>NUCLEOTIDE SEQUENCE [LARGE SCALE GENOMIC DNA]</scope>
    <source>
        <strain evidence="2">TK-2024</strain>
        <tissue evidence="2">Old leaves</tissue>
    </source>
</reference>
<comment type="caution">
    <text evidence="2">The sequence shown here is derived from an EMBL/GenBank/DDBJ whole genome shotgun (WGS) entry which is preliminary data.</text>
</comment>
<keyword evidence="3" id="KW-1185">Reference proteome</keyword>
<evidence type="ECO:0000313" key="3">
    <source>
        <dbReference type="Proteomes" id="UP001472677"/>
    </source>
</evidence>
<protein>
    <submittedName>
        <fullName evidence="2">Uncharacterized protein</fullName>
    </submittedName>
</protein>
<feature type="compositionally biased region" description="Acidic residues" evidence="1">
    <location>
        <begin position="108"/>
        <end position="117"/>
    </location>
</feature>
<dbReference type="EMBL" id="JBBPBM010000006">
    <property type="protein sequence ID" value="KAK8579231.1"/>
    <property type="molecule type" value="Genomic_DNA"/>
</dbReference>
<dbReference type="Proteomes" id="UP001472677">
    <property type="component" value="Unassembled WGS sequence"/>
</dbReference>
<feature type="region of interest" description="Disordered" evidence="1">
    <location>
        <begin position="27"/>
        <end position="69"/>
    </location>
</feature>
<feature type="compositionally biased region" description="Basic and acidic residues" evidence="1">
    <location>
        <begin position="57"/>
        <end position="69"/>
    </location>
</feature>
<evidence type="ECO:0000256" key="1">
    <source>
        <dbReference type="SAM" id="MobiDB-lite"/>
    </source>
</evidence>
<name>A0ABR2FEK7_9ROSI</name>
<evidence type="ECO:0000313" key="2">
    <source>
        <dbReference type="EMBL" id="KAK8579231.1"/>
    </source>
</evidence>
<proteinExistence type="predicted"/>
<accession>A0ABR2FEK7</accession>
<organism evidence="2 3">
    <name type="scientific">Hibiscus sabdariffa</name>
    <name type="common">roselle</name>
    <dbReference type="NCBI Taxonomy" id="183260"/>
    <lineage>
        <taxon>Eukaryota</taxon>
        <taxon>Viridiplantae</taxon>
        <taxon>Streptophyta</taxon>
        <taxon>Embryophyta</taxon>
        <taxon>Tracheophyta</taxon>
        <taxon>Spermatophyta</taxon>
        <taxon>Magnoliopsida</taxon>
        <taxon>eudicotyledons</taxon>
        <taxon>Gunneridae</taxon>
        <taxon>Pentapetalae</taxon>
        <taxon>rosids</taxon>
        <taxon>malvids</taxon>
        <taxon>Malvales</taxon>
        <taxon>Malvaceae</taxon>
        <taxon>Malvoideae</taxon>
        <taxon>Hibiscus</taxon>
    </lineage>
</organism>